<gene>
    <name evidence="2" type="ORF">RJT34_20566</name>
</gene>
<feature type="chain" id="PRO_5042813410" evidence="1">
    <location>
        <begin position="24"/>
        <end position="107"/>
    </location>
</feature>
<sequence length="107" mass="12562">MAYDNTFLMCQFWIGAATLCVNSQYNDPSYVDIPVRVRESQQQPNPSFPPLLSSFHNQPFQQSKFLFLFFNSNLNYPLHLSFSLSSLCFLKTLQQPCDLRRRFDQLL</sequence>
<evidence type="ECO:0000313" key="2">
    <source>
        <dbReference type="EMBL" id="KAK7285785.1"/>
    </source>
</evidence>
<organism evidence="2 3">
    <name type="scientific">Clitoria ternatea</name>
    <name type="common">Butterfly pea</name>
    <dbReference type="NCBI Taxonomy" id="43366"/>
    <lineage>
        <taxon>Eukaryota</taxon>
        <taxon>Viridiplantae</taxon>
        <taxon>Streptophyta</taxon>
        <taxon>Embryophyta</taxon>
        <taxon>Tracheophyta</taxon>
        <taxon>Spermatophyta</taxon>
        <taxon>Magnoliopsida</taxon>
        <taxon>eudicotyledons</taxon>
        <taxon>Gunneridae</taxon>
        <taxon>Pentapetalae</taxon>
        <taxon>rosids</taxon>
        <taxon>fabids</taxon>
        <taxon>Fabales</taxon>
        <taxon>Fabaceae</taxon>
        <taxon>Papilionoideae</taxon>
        <taxon>50 kb inversion clade</taxon>
        <taxon>NPAAA clade</taxon>
        <taxon>indigoferoid/millettioid clade</taxon>
        <taxon>Phaseoleae</taxon>
        <taxon>Clitoria</taxon>
    </lineage>
</organism>
<evidence type="ECO:0000256" key="1">
    <source>
        <dbReference type="SAM" id="SignalP"/>
    </source>
</evidence>
<evidence type="ECO:0000313" key="3">
    <source>
        <dbReference type="Proteomes" id="UP001359559"/>
    </source>
</evidence>
<accession>A0AAN9P537</accession>
<protein>
    <submittedName>
        <fullName evidence="2">Uncharacterized protein</fullName>
    </submittedName>
</protein>
<dbReference type="EMBL" id="JAYKXN010000005">
    <property type="protein sequence ID" value="KAK7285785.1"/>
    <property type="molecule type" value="Genomic_DNA"/>
</dbReference>
<name>A0AAN9P537_CLITE</name>
<dbReference type="Proteomes" id="UP001359559">
    <property type="component" value="Unassembled WGS sequence"/>
</dbReference>
<keyword evidence="3" id="KW-1185">Reference proteome</keyword>
<keyword evidence="1" id="KW-0732">Signal</keyword>
<comment type="caution">
    <text evidence="2">The sequence shown here is derived from an EMBL/GenBank/DDBJ whole genome shotgun (WGS) entry which is preliminary data.</text>
</comment>
<feature type="signal peptide" evidence="1">
    <location>
        <begin position="1"/>
        <end position="23"/>
    </location>
</feature>
<reference evidence="2 3" key="1">
    <citation type="submission" date="2024-01" db="EMBL/GenBank/DDBJ databases">
        <title>The genomes of 5 underutilized Papilionoideae crops provide insights into root nodulation and disease resistance.</title>
        <authorList>
            <person name="Yuan L."/>
        </authorList>
    </citation>
    <scope>NUCLEOTIDE SEQUENCE [LARGE SCALE GENOMIC DNA]</scope>
    <source>
        <strain evidence="2">LY-2023</strain>
        <tissue evidence="2">Leaf</tissue>
    </source>
</reference>
<dbReference type="AlphaFoldDB" id="A0AAN9P537"/>
<proteinExistence type="predicted"/>